<dbReference type="Pfam" id="PF12766">
    <property type="entry name" value="Pyridox_oxase_2"/>
    <property type="match status" value="1"/>
</dbReference>
<evidence type="ECO:0000313" key="3">
    <source>
        <dbReference type="Proteomes" id="UP000070444"/>
    </source>
</evidence>
<dbReference type="InterPro" id="IPR024624">
    <property type="entry name" value="Pyridox_Oxase_Alr4036_FMN-bd"/>
</dbReference>
<protein>
    <recommendedName>
        <fullName evidence="1">Pyridoxamine 5'-phosphate oxidase Alr4036 family FMN-binding domain-containing protein</fullName>
    </recommendedName>
</protein>
<dbReference type="STRING" id="796925.A0A137NWX0"/>
<keyword evidence="3" id="KW-1185">Reference proteome</keyword>
<sequence>MWKAVLQKTIKDNMKLNPTSVYFQMSNLTDEGLPTVRTVVFRGFIAEKKPKDMSHGYWTSDLIVTTTHFHSNKVKQLLENNVVEICWYFPETHEQYRLKGKAHLVADPIHNIPPPTSLEGKSYHQHLSYTPNIDPNSAAYEIPTQPPKYDWEKERMYHFNRLKPELRASFTWPPPGQPRTEPDERFIPQLHEGDTSSVLATMALQNFVLIIIEVNHVDRCVLNCFPHKRYFYKWNMGSKTWVETEVNP</sequence>
<dbReference type="AlphaFoldDB" id="A0A137NWX0"/>
<evidence type="ECO:0000259" key="1">
    <source>
        <dbReference type="Pfam" id="PF12766"/>
    </source>
</evidence>
<dbReference type="PANTHER" id="PTHR28243">
    <property type="entry name" value="AGL049CP"/>
    <property type="match status" value="1"/>
</dbReference>
<dbReference type="GO" id="GO:0010181">
    <property type="term" value="F:FMN binding"/>
    <property type="evidence" value="ECO:0007669"/>
    <property type="project" value="InterPro"/>
</dbReference>
<dbReference type="OrthoDB" id="434253at2759"/>
<dbReference type="SUPFAM" id="SSF50475">
    <property type="entry name" value="FMN-binding split barrel"/>
    <property type="match status" value="1"/>
</dbReference>
<reference evidence="2 3" key="1">
    <citation type="journal article" date="2015" name="Genome Biol. Evol.">
        <title>Phylogenomic analyses indicate that early fungi evolved digesting cell walls of algal ancestors of land plants.</title>
        <authorList>
            <person name="Chang Y."/>
            <person name="Wang S."/>
            <person name="Sekimoto S."/>
            <person name="Aerts A.L."/>
            <person name="Choi C."/>
            <person name="Clum A."/>
            <person name="LaButti K.M."/>
            <person name="Lindquist E.A."/>
            <person name="Yee Ngan C."/>
            <person name="Ohm R.A."/>
            <person name="Salamov A.A."/>
            <person name="Grigoriev I.V."/>
            <person name="Spatafora J.W."/>
            <person name="Berbee M.L."/>
        </authorList>
    </citation>
    <scope>NUCLEOTIDE SEQUENCE [LARGE SCALE GENOMIC DNA]</scope>
    <source>
        <strain evidence="2 3">NRRL 28638</strain>
    </source>
</reference>
<evidence type="ECO:0000313" key="2">
    <source>
        <dbReference type="EMBL" id="KXN67242.1"/>
    </source>
</evidence>
<gene>
    <name evidence="2" type="ORF">CONCODRAFT_10718</name>
</gene>
<dbReference type="PANTHER" id="PTHR28243:SF1">
    <property type="entry name" value="PYRIDOXAMINE 5'-PHOSPHATE OXIDASE ALR4036 FAMILY FMN-BINDING DOMAIN-CONTAINING PROTEIN"/>
    <property type="match status" value="1"/>
</dbReference>
<dbReference type="Gene3D" id="2.30.110.10">
    <property type="entry name" value="Electron Transport, Fmn-binding Protein, Chain A"/>
    <property type="match status" value="1"/>
</dbReference>
<dbReference type="OMA" id="LAWWIEG"/>
<dbReference type="EMBL" id="KQ964649">
    <property type="protein sequence ID" value="KXN67242.1"/>
    <property type="molecule type" value="Genomic_DNA"/>
</dbReference>
<dbReference type="InterPro" id="IPR012349">
    <property type="entry name" value="Split_barrel_FMN-bd"/>
</dbReference>
<proteinExistence type="predicted"/>
<dbReference type="Proteomes" id="UP000070444">
    <property type="component" value="Unassembled WGS sequence"/>
</dbReference>
<feature type="domain" description="Pyridoxamine 5'-phosphate oxidase Alr4036 family FMN-binding" evidence="1">
    <location>
        <begin position="2"/>
        <end position="105"/>
    </location>
</feature>
<accession>A0A137NWX0</accession>
<organism evidence="2 3">
    <name type="scientific">Conidiobolus coronatus (strain ATCC 28846 / CBS 209.66 / NRRL 28638)</name>
    <name type="common">Delacroixia coronata</name>
    <dbReference type="NCBI Taxonomy" id="796925"/>
    <lineage>
        <taxon>Eukaryota</taxon>
        <taxon>Fungi</taxon>
        <taxon>Fungi incertae sedis</taxon>
        <taxon>Zoopagomycota</taxon>
        <taxon>Entomophthoromycotina</taxon>
        <taxon>Entomophthoromycetes</taxon>
        <taxon>Entomophthorales</taxon>
        <taxon>Ancylistaceae</taxon>
        <taxon>Conidiobolus</taxon>
    </lineage>
</organism>
<name>A0A137NWX0_CONC2</name>